<dbReference type="InterPro" id="IPR007396">
    <property type="entry name" value="TR_PAI2-type"/>
</dbReference>
<evidence type="ECO:0000256" key="1">
    <source>
        <dbReference type="SAM" id="MobiDB-lite"/>
    </source>
</evidence>
<sequence length="229" mass="25196">MRQNPSFVLSEIAEIKRLIRENPWVTMVSSTDTVLIASHYPVILDESADDIVLLSHVGRPDERLHELGSHELLVIVQGPHGYISPCWYDAKPAVPTWNFVTAHLYGTPEILTDAENLVVLDTLVDHFEDRMPEPRRMNGTLENAAYAARIVSGTVGFRMRVDRFVAKNKMSQNKALETVDRIIGELEGDGPYASASLAAEMRRVHGGNAGARATVSSSDTTVSSSPCIV</sequence>
<evidence type="ECO:0000313" key="3">
    <source>
        <dbReference type="Proteomes" id="UP000537260"/>
    </source>
</evidence>
<proteinExistence type="predicted"/>
<dbReference type="PANTHER" id="PTHR35802:SF1">
    <property type="entry name" value="PROTEASE SYNTHASE AND SPORULATION PROTEIN PAI 2"/>
    <property type="match status" value="1"/>
</dbReference>
<dbReference type="Gene3D" id="2.30.110.10">
    <property type="entry name" value="Electron Transport, Fmn-binding Protein, Chain A"/>
    <property type="match status" value="1"/>
</dbReference>
<dbReference type="AlphaFoldDB" id="A0A7Z0J5K0"/>
<keyword evidence="3" id="KW-1185">Reference proteome</keyword>
<comment type="caution">
    <text evidence="2">The sequence shown here is derived from an EMBL/GenBank/DDBJ whole genome shotgun (WGS) entry which is preliminary data.</text>
</comment>
<dbReference type="InterPro" id="IPR012349">
    <property type="entry name" value="Split_barrel_FMN-bd"/>
</dbReference>
<accession>A0A7Z0J5K0</accession>
<evidence type="ECO:0000313" key="2">
    <source>
        <dbReference type="EMBL" id="NYJ18964.1"/>
    </source>
</evidence>
<dbReference type="PIRSF" id="PIRSF010372">
    <property type="entry name" value="PaiB"/>
    <property type="match status" value="1"/>
</dbReference>
<dbReference type="RefSeq" id="WP_179577799.1">
    <property type="nucleotide sequence ID" value="NZ_JACCFM010000001.1"/>
</dbReference>
<name>A0A7Z0J5K0_9MICO</name>
<dbReference type="SUPFAM" id="SSF50475">
    <property type="entry name" value="FMN-binding split barrel"/>
    <property type="match status" value="1"/>
</dbReference>
<dbReference type="Proteomes" id="UP000537260">
    <property type="component" value="Unassembled WGS sequence"/>
</dbReference>
<feature type="compositionally biased region" description="Low complexity" evidence="1">
    <location>
        <begin position="214"/>
        <end position="229"/>
    </location>
</feature>
<reference evidence="2 3" key="1">
    <citation type="submission" date="2020-07" db="EMBL/GenBank/DDBJ databases">
        <title>Sequencing the genomes of 1000 actinobacteria strains.</title>
        <authorList>
            <person name="Klenk H.-P."/>
        </authorList>
    </citation>
    <scope>NUCLEOTIDE SEQUENCE [LARGE SCALE GENOMIC DNA]</scope>
    <source>
        <strain evidence="2 3">LI1</strain>
    </source>
</reference>
<dbReference type="Pfam" id="PF04299">
    <property type="entry name" value="FMN_bind_2"/>
    <property type="match status" value="1"/>
</dbReference>
<feature type="region of interest" description="Disordered" evidence="1">
    <location>
        <begin position="210"/>
        <end position="229"/>
    </location>
</feature>
<dbReference type="PANTHER" id="PTHR35802">
    <property type="entry name" value="PROTEASE SYNTHASE AND SPORULATION PROTEIN PAI 2"/>
    <property type="match status" value="1"/>
</dbReference>
<protein>
    <submittedName>
        <fullName evidence="2">Transcriptional regulator</fullName>
    </submittedName>
</protein>
<organism evidence="2 3">
    <name type="scientific">Glaciibacter psychrotolerans</name>
    <dbReference type="NCBI Taxonomy" id="670054"/>
    <lineage>
        <taxon>Bacteria</taxon>
        <taxon>Bacillati</taxon>
        <taxon>Actinomycetota</taxon>
        <taxon>Actinomycetes</taxon>
        <taxon>Micrococcales</taxon>
        <taxon>Microbacteriaceae</taxon>
        <taxon>Glaciibacter</taxon>
    </lineage>
</organism>
<gene>
    <name evidence="2" type="ORF">HNR05_000755</name>
</gene>
<dbReference type="EMBL" id="JACCFM010000001">
    <property type="protein sequence ID" value="NYJ18964.1"/>
    <property type="molecule type" value="Genomic_DNA"/>
</dbReference>